<dbReference type="Gene3D" id="3.90.1200.10">
    <property type="match status" value="1"/>
</dbReference>
<keyword evidence="2" id="KW-0167">Capsid protein</keyword>
<dbReference type="KEGG" id="pbk:Back11_01700"/>
<proteinExistence type="predicted"/>
<name>A0A3G9IS92_9BACL</name>
<dbReference type="InterPro" id="IPR002575">
    <property type="entry name" value="Aminoglycoside_PTrfase"/>
</dbReference>
<dbReference type="Proteomes" id="UP000275368">
    <property type="component" value="Chromosome"/>
</dbReference>
<dbReference type="PANTHER" id="PTHR39179">
    <property type="entry name" value="SPORE COAT PROTEIN I"/>
    <property type="match status" value="1"/>
</dbReference>
<sequence>MGMSIRSRVEQRYGIKIRETHQIQDVYRIRTTDAIYCLKSYVFPEEEVRFITRILSCLDEYGFTRSQKVYPTLEQSAYMTHDGISYTLTNWVDGQRPGFTRKMDLKNGIRTLAKFHSIAEGFPTAEAPVARIQYSGLNHEVSEYKQLLSQHKNLGHLAALCEEVLDYLHQPKVLEAIDTEHKASAFVHGDYNYPNLIKDKRQKLHLIDFDNSSLHTRMKDLSHILHRNFVWNGTEMLRWIDYYQRYRQLSSSDINLLHALLSAPYHVVRNIRIGGIRLAKRVIPTLAHMNKYQRELRALL</sequence>
<evidence type="ECO:0000313" key="2">
    <source>
        <dbReference type="EMBL" id="BBH18825.1"/>
    </source>
</evidence>
<accession>A0A3G9IS92</accession>
<keyword evidence="2" id="KW-0946">Virion</keyword>
<dbReference type="Pfam" id="PF01636">
    <property type="entry name" value="APH"/>
    <property type="match status" value="1"/>
</dbReference>
<dbReference type="InterPro" id="IPR047175">
    <property type="entry name" value="CotS-like"/>
</dbReference>
<dbReference type="EMBL" id="AP019308">
    <property type="protein sequence ID" value="BBH18825.1"/>
    <property type="molecule type" value="Genomic_DNA"/>
</dbReference>
<keyword evidence="3" id="KW-1185">Reference proteome</keyword>
<feature type="domain" description="Aminoglycoside phosphotransferase" evidence="1">
    <location>
        <begin position="22"/>
        <end position="244"/>
    </location>
</feature>
<protein>
    <submittedName>
        <fullName evidence="2">Spore coat protein</fullName>
    </submittedName>
</protein>
<evidence type="ECO:0000313" key="3">
    <source>
        <dbReference type="Proteomes" id="UP000275368"/>
    </source>
</evidence>
<dbReference type="AlphaFoldDB" id="A0A3G9IS92"/>
<reference evidence="2 3" key="1">
    <citation type="submission" date="2018-11" db="EMBL/GenBank/DDBJ databases">
        <title>Complete genome sequence of Paenibacillus baekrokdamisoli strain KCTC 33723.</title>
        <authorList>
            <person name="Kang S.W."/>
            <person name="Lee K.C."/>
            <person name="Kim K.K."/>
            <person name="Kim J.S."/>
            <person name="Kim D.S."/>
            <person name="Ko S.H."/>
            <person name="Yang S.H."/>
            <person name="Lee J.S."/>
        </authorList>
    </citation>
    <scope>NUCLEOTIDE SEQUENCE [LARGE SCALE GENOMIC DNA]</scope>
    <source>
        <strain evidence="2 3">KCTC 33723</strain>
    </source>
</reference>
<dbReference type="RefSeq" id="WP_331852363.1">
    <property type="nucleotide sequence ID" value="NZ_AP019308.1"/>
</dbReference>
<gene>
    <name evidence="2" type="ORF">Back11_01700</name>
</gene>
<dbReference type="Gene3D" id="3.30.200.20">
    <property type="entry name" value="Phosphorylase Kinase, domain 1"/>
    <property type="match status" value="1"/>
</dbReference>
<evidence type="ECO:0000259" key="1">
    <source>
        <dbReference type="Pfam" id="PF01636"/>
    </source>
</evidence>
<dbReference type="GO" id="GO:0042601">
    <property type="term" value="C:endospore-forming forespore"/>
    <property type="evidence" value="ECO:0007669"/>
    <property type="project" value="TreeGrafter"/>
</dbReference>
<dbReference type="PANTHER" id="PTHR39179:SF1">
    <property type="entry name" value="SPORE COAT PROTEIN I"/>
    <property type="match status" value="1"/>
</dbReference>
<dbReference type="SUPFAM" id="SSF56112">
    <property type="entry name" value="Protein kinase-like (PK-like)"/>
    <property type="match status" value="1"/>
</dbReference>
<organism evidence="2 3">
    <name type="scientific">Paenibacillus baekrokdamisoli</name>
    <dbReference type="NCBI Taxonomy" id="1712516"/>
    <lineage>
        <taxon>Bacteria</taxon>
        <taxon>Bacillati</taxon>
        <taxon>Bacillota</taxon>
        <taxon>Bacilli</taxon>
        <taxon>Bacillales</taxon>
        <taxon>Paenibacillaceae</taxon>
        <taxon>Paenibacillus</taxon>
    </lineage>
</organism>
<dbReference type="InterPro" id="IPR011009">
    <property type="entry name" value="Kinase-like_dom_sf"/>
</dbReference>